<feature type="transmembrane region" description="Helical" evidence="1">
    <location>
        <begin position="63"/>
        <end position="84"/>
    </location>
</feature>
<dbReference type="InterPro" id="IPR045594">
    <property type="entry name" value="DUF6460"/>
</dbReference>
<evidence type="ECO:0000259" key="2">
    <source>
        <dbReference type="Pfam" id="PF20061"/>
    </source>
</evidence>
<dbReference type="Pfam" id="PF20061">
    <property type="entry name" value="DUF6460"/>
    <property type="match status" value="1"/>
</dbReference>
<reference evidence="4" key="1">
    <citation type="journal article" date="2014" name="BMC Genomics">
        <title>Genome sequencing of two Neorhizobium galegae strains reveals a noeT gene responsible for the unusual acetylation of the nodulation factors.</title>
        <authorList>
            <person name="Osterman J."/>
            <person name="Marsh J."/>
            <person name="Laine P.K."/>
            <person name="Zeng Z."/>
            <person name="Alatalo E."/>
            <person name="Sullivan J.T."/>
            <person name="Young J.P."/>
            <person name="Thomas-Oates J."/>
            <person name="Paulin L."/>
            <person name="Lindstrom K."/>
        </authorList>
    </citation>
    <scope>NUCLEOTIDE SEQUENCE [LARGE SCALE GENOMIC DNA]</scope>
    <source>
        <strain evidence="4">HAMBI 540</strain>
    </source>
</reference>
<proteinExistence type="predicted"/>
<sequence>MADGVNKFLGDTLGRTIVKLIVVCLVVGFLLAFFGFTPDNIVDTIRYWFLDLWYNGFRALGRVGNYLVLGAIIVIPIFVILRLMSYRR</sequence>
<organism evidence="3 4">
    <name type="scientific">Neorhizobium galegae bv. orientalis str. HAMBI 540</name>
    <dbReference type="NCBI Taxonomy" id="1028800"/>
    <lineage>
        <taxon>Bacteria</taxon>
        <taxon>Pseudomonadati</taxon>
        <taxon>Pseudomonadota</taxon>
        <taxon>Alphaproteobacteria</taxon>
        <taxon>Hyphomicrobiales</taxon>
        <taxon>Rhizobiaceae</taxon>
        <taxon>Rhizobium/Agrobacterium group</taxon>
        <taxon>Neorhizobium</taxon>
    </lineage>
</organism>
<evidence type="ECO:0000256" key="1">
    <source>
        <dbReference type="SAM" id="Phobius"/>
    </source>
</evidence>
<keyword evidence="3" id="KW-0614">Plasmid</keyword>
<dbReference type="GeneID" id="24261452"/>
<dbReference type="HOGENOM" id="CLU_167396_0_0_5"/>
<keyword evidence="4" id="KW-1185">Reference proteome</keyword>
<gene>
    <name evidence="3" type="ORF">RG540_PA04690</name>
</gene>
<dbReference type="Proteomes" id="UP000028181">
    <property type="component" value="Plasmid pHAMBI540a"/>
</dbReference>
<keyword evidence="1" id="KW-0472">Membrane</keyword>
<feature type="domain" description="DUF6460" evidence="2">
    <location>
        <begin position="52"/>
        <end position="87"/>
    </location>
</feature>
<keyword evidence="1" id="KW-1133">Transmembrane helix</keyword>
<keyword evidence="1" id="KW-0812">Transmembrane</keyword>
<dbReference type="RefSeq" id="WP_041364518.1">
    <property type="nucleotide sequence ID" value="NZ_HG938354.1"/>
</dbReference>
<geneLocation type="plasmid" evidence="4">
    <name>II</name>
</geneLocation>
<dbReference type="eggNOG" id="ENOG5032ZW8">
    <property type="taxonomic scope" value="Bacteria"/>
</dbReference>
<dbReference type="EMBL" id="HG938354">
    <property type="protein sequence ID" value="CDN51147.1"/>
    <property type="molecule type" value="Genomic_DNA"/>
</dbReference>
<dbReference type="PATRIC" id="fig|1028800.3.peg.5088"/>
<dbReference type="AlphaFoldDB" id="A0A068SY32"/>
<dbReference type="OrthoDB" id="8480887at2"/>
<dbReference type="KEGG" id="ngg:RG540_PA04690"/>
<feature type="transmembrane region" description="Helical" evidence="1">
    <location>
        <begin position="17"/>
        <end position="36"/>
    </location>
</feature>
<name>A0A068SY32_NEOGA</name>
<protein>
    <recommendedName>
        <fullName evidence="2">DUF6460 domain-containing protein</fullName>
    </recommendedName>
</protein>
<accession>A0A068SY32</accession>
<evidence type="ECO:0000313" key="4">
    <source>
        <dbReference type="Proteomes" id="UP000028181"/>
    </source>
</evidence>
<evidence type="ECO:0000313" key="3">
    <source>
        <dbReference type="EMBL" id="CDN51147.1"/>
    </source>
</evidence>